<sequence length="984" mass="111730">MPTKLHQAILLLLLLPFLPFFAGLSHAEPLPQPQITTANPTFHFFSPEALIRNQREKKIVRVGWLNLPEIFQERRGRMTGYAVELLQAISTYTGWQYEWIKSTTKELPDQLRRKEIDISCGLILDPLKANDLEYAKYPAGYKSFALHVPRDSSIRYMNFEDLEGKHIGMLHLANVAAIVREFSRHYRFSFQPRYYPAKKQMHEALLKGEIDGYIEDSLHGDQTKIAAILTVEPFFFVTGKDSELLPQLNEALKQIYLFSPWILSNLFENYVHGWQGISYSRTRAEEEWLATRPRLRVAYSRQQSMMDRSQPGSNFLIRLMEELSRRSGIAFDYVPAPTYKEALQWIQEGKADMVSSIFAGLALRMTPQLLVSRPYYNMPLSLIGDRKAVPGSGIRVGASHEMLSPAQAYKTTYPDDTIIYYDAPQQGLEALAHRNIDAYLIGYANATGTTPHLPPNAVTLSNRAVYPMSLGFCQDISPYALSLLTRTIMSMSAAEMEALLMDSTPRSRTDLFFSVLKENSVGLLLSGIFLFAAIILGVLYVNRRHMHSLEEVAYRDPLTGGNNRAKFLHDAHRLLLLHRQARHPFYLLLFNVRRLKLINRTRGHQGGDALIRHTYRLLHAQLHENELLGHATAGKFLVLWQCPNDDILRRRIEEVFAATASARQKIGSSVILSCGVTALVPYDGDIHNCLLRAETAESSIPDDSYHSKYMLYDARLEASLLKQNELENRMVGALRNGEFQVYMQPQHNLSDGSLHGAEALIRWLPPKERPIYPDEFIPLFERNGFIRELDLFVLRTVCSWLQSRREAGLPVSCVSINQSKALFFSSDYVRKFLKILAAHDIPTSLIVLEITESMAWLDEGLFTSCIAELKANGVRLALDDFGKGYASLAALQSFDLDIIKLDKAFLDNAAEEKEAANVIISSVISMGKRLHLFMLCEGIETPEQRDFLARMGCDCGQGYFFARPMPLEEYSRYVDEHLPAPATT</sequence>
<evidence type="ECO:0000313" key="5">
    <source>
        <dbReference type="Proteomes" id="UP000823821"/>
    </source>
</evidence>
<feature type="transmembrane region" description="Helical" evidence="1">
    <location>
        <begin position="521"/>
        <end position="541"/>
    </location>
</feature>
<dbReference type="Gene3D" id="3.30.70.270">
    <property type="match status" value="1"/>
</dbReference>
<evidence type="ECO:0000259" key="3">
    <source>
        <dbReference type="PROSITE" id="PS50887"/>
    </source>
</evidence>
<comment type="caution">
    <text evidence="4">The sequence shown here is derived from an EMBL/GenBank/DDBJ whole genome shotgun (WGS) entry which is preliminary data.</text>
</comment>
<keyword evidence="1" id="KW-0472">Membrane</keyword>
<dbReference type="InterPro" id="IPR050706">
    <property type="entry name" value="Cyclic-di-GMP_PDE-like"/>
</dbReference>
<name>A0A9D2KSH7_9BACT</name>
<accession>A0A9D2KSH7</accession>
<dbReference type="InterPro" id="IPR035919">
    <property type="entry name" value="EAL_sf"/>
</dbReference>
<dbReference type="SMART" id="SM00267">
    <property type="entry name" value="GGDEF"/>
    <property type="match status" value="1"/>
</dbReference>
<proteinExistence type="predicted"/>
<dbReference type="Proteomes" id="UP000823821">
    <property type="component" value="Unassembled WGS sequence"/>
</dbReference>
<dbReference type="SUPFAM" id="SSF53850">
    <property type="entry name" value="Periplasmic binding protein-like II"/>
    <property type="match status" value="2"/>
</dbReference>
<organism evidence="4 5">
    <name type="scientific">Candidatus Desulfovibrio intestinavium</name>
    <dbReference type="NCBI Taxonomy" id="2838534"/>
    <lineage>
        <taxon>Bacteria</taxon>
        <taxon>Pseudomonadati</taxon>
        <taxon>Thermodesulfobacteriota</taxon>
        <taxon>Desulfovibrionia</taxon>
        <taxon>Desulfovibrionales</taxon>
        <taxon>Desulfovibrionaceae</taxon>
        <taxon>Desulfovibrio</taxon>
    </lineage>
</organism>
<dbReference type="SUPFAM" id="SSF55073">
    <property type="entry name" value="Nucleotide cyclase"/>
    <property type="match status" value="1"/>
</dbReference>
<dbReference type="NCBIfam" id="TIGR00254">
    <property type="entry name" value="GGDEF"/>
    <property type="match status" value="1"/>
</dbReference>
<feature type="domain" description="GGDEF" evidence="3">
    <location>
        <begin position="583"/>
        <end position="714"/>
    </location>
</feature>
<dbReference type="Gene3D" id="3.40.190.10">
    <property type="entry name" value="Periplasmic binding protein-like II"/>
    <property type="match status" value="4"/>
</dbReference>
<dbReference type="EMBL" id="DWZD01000053">
    <property type="protein sequence ID" value="HJA79920.1"/>
    <property type="molecule type" value="Genomic_DNA"/>
</dbReference>
<dbReference type="InterPro" id="IPR001638">
    <property type="entry name" value="Solute-binding_3/MltF_N"/>
</dbReference>
<keyword evidence="1" id="KW-1133">Transmembrane helix</keyword>
<evidence type="ECO:0000313" key="4">
    <source>
        <dbReference type="EMBL" id="HJA79920.1"/>
    </source>
</evidence>
<reference evidence="4" key="2">
    <citation type="submission" date="2021-04" db="EMBL/GenBank/DDBJ databases">
        <authorList>
            <person name="Gilroy R."/>
        </authorList>
    </citation>
    <scope>NUCLEOTIDE SEQUENCE</scope>
    <source>
        <strain evidence="4">5032</strain>
    </source>
</reference>
<dbReference type="PROSITE" id="PS50887">
    <property type="entry name" value="GGDEF"/>
    <property type="match status" value="1"/>
</dbReference>
<evidence type="ECO:0000259" key="2">
    <source>
        <dbReference type="PROSITE" id="PS50883"/>
    </source>
</evidence>
<feature type="domain" description="EAL" evidence="2">
    <location>
        <begin position="723"/>
        <end position="978"/>
    </location>
</feature>
<dbReference type="InterPro" id="IPR043128">
    <property type="entry name" value="Rev_trsase/Diguanyl_cyclase"/>
</dbReference>
<dbReference type="SUPFAM" id="SSF141868">
    <property type="entry name" value="EAL domain-like"/>
    <property type="match status" value="1"/>
</dbReference>
<evidence type="ECO:0000256" key="1">
    <source>
        <dbReference type="SAM" id="Phobius"/>
    </source>
</evidence>
<dbReference type="Gene3D" id="3.20.20.450">
    <property type="entry name" value="EAL domain"/>
    <property type="match status" value="1"/>
</dbReference>
<dbReference type="InterPro" id="IPR029787">
    <property type="entry name" value="Nucleotide_cyclase"/>
</dbReference>
<gene>
    <name evidence="4" type="ORF">H9784_10220</name>
</gene>
<dbReference type="SMART" id="SM00052">
    <property type="entry name" value="EAL"/>
    <property type="match status" value="1"/>
</dbReference>
<dbReference type="InterPro" id="IPR000160">
    <property type="entry name" value="GGDEF_dom"/>
</dbReference>
<dbReference type="CDD" id="cd01949">
    <property type="entry name" value="GGDEF"/>
    <property type="match status" value="1"/>
</dbReference>
<dbReference type="PANTHER" id="PTHR33121">
    <property type="entry name" value="CYCLIC DI-GMP PHOSPHODIESTERASE PDEF"/>
    <property type="match status" value="1"/>
</dbReference>
<dbReference type="PROSITE" id="PS50883">
    <property type="entry name" value="EAL"/>
    <property type="match status" value="1"/>
</dbReference>
<dbReference type="InterPro" id="IPR001633">
    <property type="entry name" value="EAL_dom"/>
</dbReference>
<dbReference type="GO" id="GO:0071111">
    <property type="term" value="F:cyclic-guanylate-specific phosphodiesterase activity"/>
    <property type="evidence" value="ECO:0007669"/>
    <property type="project" value="InterPro"/>
</dbReference>
<dbReference type="Pfam" id="PF00563">
    <property type="entry name" value="EAL"/>
    <property type="match status" value="1"/>
</dbReference>
<dbReference type="PANTHER" id="PTHR33121:SF70">
    <property type="entry name" value="SIGNALING PROTEIN YKOW"/>
    <property type="match status" value="1"/>
</dbReference>
<reference evidence="4" key="1">
    <citation type="journal article" date="2021" name="PeerJ">
        <title>Extensive microbial diversity within the chicken gut microbiome revealed by metagenomics and culture.</title>
        <authorList>
            <person name="Gilroy R."/>
            <person name="Ravi A."/>
            <person name="Getino M."/>
            <person name="Pursley I."/>
            <person name="Horton D.L."/>
            <person name="Alikhan N.F."/>
            <person name="Baker D."/>
            <person name="Gharbi K."/>
            <person name="Hall N."/>
            <person name="Watson M."/>
            <person name="Adriaenssens E.M."/>
            <person name="Foster-Nyarko E."/>
            <person name="Jarju S."/>
            <person name="Secka A."/>
            <person name="Antonio M."/>
            <person name="Oren A."/>
            <person name="Chaudhuri R.R."/>
            <person name="La Ragione R."/>
            <person name="Hildebrand F."/>
            <person name="Pallen M.J."/>
        </authorList>
    </citation>
    <scope>NUCLEOTIDE SEQUENCE</scope>
    <source>
        <strain evidence="4">5032</strain>
    </source>
</reference>
<dbReference type="Pfam" id="PF00497">
    <property type="entry name" value="SBP_bac_3"/>
    <property type="match status" value="1"/>
</dbReference>
<dbReference type="CDD" id="cd01948">
    <property type="entry name" value="EAL"/>
    <property type="match status" value="1"/>
</dbReference>
<dbReference type="Pfam" id="PF00990">
    <property type="entry name" value="GGDEF"/>
    <property type="match status" value="1"/>
</dbReference>
<keyword evidence="1" id="KW-0812">Transmembrane</keyword>
<dbReference type="AlphaFoldDB" id="A0A9D2KSH7"/>
<protein>
    <submittedName>
        <fullName evidence="4">EAL domain-containing protein</fullName>
    </submittedName>
</protein>